<protein>
    <recommendedName>
        <fullName evidence="2 5">Alpha-galactosidase</fullName>
        <ecNumber evidence="2 5">3.2.1.22</ecNumber>
    </recommendedName>
</protein>
<accession>A0A1I4JUI8</accession>
<dbReference type="AlphaFoldDB" id="A0A1I4JUI8"/>
<dbReference type="EMBL" id="FOTI01000025">
    <property type="protein sequence ID" value="SFL70114.1"/>
    <property type="molecule type" value="Genomic_DNA"/>
</dbReference>
<dbReference type="GO" id="GO:0016052">
    <property type="term" value="P:carbohydrate catabolic process"/>
    <property type="evidence" value="ECO:0007669"/>
    <property type="project" value="InterPro"/>
</dbReference>
<dbReference type="Gene3D" id="2.60.40.1180">
    <property type="entry name" value="Golgi alpha-mannosidase II"/>
    <property type="match status" value="1"/>
</dbReference>
<dbReference type="InterPro" id="IPR000111">
    <property type="entry name" value="Glyco_hydro_27/36_CS"/>
</dbReference>
<feature type="active site" description="Nucleophile" evidence="6">
    <location>
        <position position="477"/>
    </location>
</feature>
<dbReference type="InterPro" id="IPR050985">
    <property type="entry name" value="Alpha-glycosidase_related"/>
</dbReference>
<dbReference type="OrthoDB" id="9758822at2"/>
<dbReference type="InterPro" id="IPR031705">
    <property type="entry name" value="Glyco_hydro_36_C"/>
</dbReference>
<dbReference type="Pfam" id="PF16875">
    <property type="entry name" value="Glyco_hydro_36N"/>
    <property type="match status" value="1"/>
</dbReference>
<evidence type="ECO:0000256" key="7">
    <source>
        <dbReference type="PIRSR" id="PIRSR005536-2"/>
    </source>
</evidence>
<proteinExistence type="inferred from homology"/>
<dbReference type="PRINTS" id="PR00743">
    <property type="entry name" value="GLHYDRLASE36"/>
</dbReference>
<dbReference type="GO" id="GO:0004557">
    <property type="term" value="F:alpha-galactosidase activity"/>
    <property type="evidence" value="ECO:0007669"/>
    <property type="project" value="UniProtKB-UniRule"/>
</dbReference>
<sequence length="755" mass="85590">MITFTVENKVFHLQAKNSSYLIEIAPTGHLIHLYWGKKLPQTADYRRLLSAELRKKHLQSETANNFKLDNIPQEYPAYGNSDFRQPAFEVRLADGSSLSNLKYQSHKIASGKDKLTGLPALYVEDKKAATSLKIKLYDQKAELEVELSYTVFKEFDVIARSAVLTNKGQQKIVLERAFSAAVDFIDANYELITSAGDWSRENHLVRRSLQPGLQAVESTRGASSAQHNPFLVLARPEATEEQGEVYGFNLVYSGNFFAGVQVNSFEQARVLMGINQFDFSWQLKASESFQTPELVMTYSGKGLSKLSQTYHKLYRKHLMRGKYKEQVRPILLNNWEATYFDFDEARILEIAKAGSELGVELFVLDDGWFGSRNDDTTSLGDWFVDREKLPAGLASLAEKVNNLGLKFGLWFEPEMVSPESQLYQKHPDWCIHIPGRNRTLARSQLILDLSRPEVRAKIMEMLTTILESVKISYIKWDMNRNMTEIGSAKLDSDQQRELPHRYLLGLYEMLEELQQSFPEILFESCASGGGRFDPAMLYYMPQSWTSDNTDAGSRLKIQTGTSLFYPLVAMGAHVSAVPNHQVGRSTSLITRGDTAYFGNFGYELDLRKLTQTEKELVKKQISFYKQERTLIQTGDFYRLLSPFADQLDTAWLVVNENKTAAVAAFYKVLAEANQPGRYLKLAGLDPQKYYKVNLINQLKTEVKLYPETAVYSGVELMSVGIVLPEKIVNLLPDGSESRGDFQSLVWKITAVTANT</sequence>
<feature type="binding site" evidence="7">
    <location>
        <begin position="365"/>
        <end position="366"/>
    </location>
    <ligand>
        <name>substrate</name>
    </ligand>
</feature>
<dbReference type="EC" id="3.2.1.22" evidence="2 5"/>
<dbReference type="PIRSF" id="PIRSF005536">
    <property type="entry name" value="Agal"/>
    <property type="match status" value="1"/>
</dbReference>
<feature type="binding site" evidence="7">
    <location>
        <begin position="475"/>
        <end position="479"/>
    </location>
    <ligand>
        <name>substrate</name>
    </ligand>
</feature>
<keyword evidence="3 5" id="KW-0378">Hydrolase</keyword>
<dbReference type="FunFam" id="3.20.20.70:FF:000118">
    <property type="entry name" value="Alpha-galactosidase"/>
    <property type="match status" value="1"/>
</dbReference>
<evidence type="ECO:0000256" key="4">
    <source>
        <dbReference type="ARBA" id="ARBA00023295"/>
    </source>
</evidence>
<dbReference type="PANTHER" id="PTHR43053">
    <property type="entry name" value="GLYCOSIDASE FAMILY 31"/>
    <property type="match status" value="1"/>
</dbReference>
<dbReference type="InterPro" id="IPR013785">
    <property type="entry name" value="Aldolase_TIM"/>
</dbReference>
<evidence type="ECO:0000259" key="9">
    <source>
        <dbReference type="Pfam" id="PF16875"/>
    </source>
</evidence>
<feature type="binding site" evidence="7">
    <location>
        <position position="198"/>
    </location>
    <ligand>
        <name>substrate</name>
    </ligand>
</feature>
<dbReference type="InterPro" id="IPR038417">
    <property type="entry name" value="Alpga-gal_N_sf"/>
</dbReference>
<dbReference type="Gene3D" id="3.20.20.70">
    <property type="entry name" value="Aldolase class I"/>
    <property type="match status" value="1"/>
</dbReference>
<gene>
    <name evidence="10" type="ORF">SAMN02983006_01820</name>
</gene>
<evidence type="ECO:0000313" key="10">
    <source>
        <dbReference type="EMBL" id="SFL70114.1"/>
    </source>
</evidence>
<feature type="binding site" evidence="7">
    <location>
        <position position="442"/>
    </location>
    <ligand>
        <name>substrate</name>
    </ligand>
</feature>
<organism evidence="10 11">
    <name type="scientific">Halanaerobium salsuginis</name>
    <dbReference type="NCBI Taxonomy" id="29563"/>
    <lineage>
        <taxon>Bacteria</taxon>
        <taxon>Bacillati</taxon>
        <taxon>Bacillota</taxon>
        <taxon>Clostridia</taxon>
        <taxon>Halanaerobiales</taxon>
        <taxon>Halanaerobiaceae</taxon>
        <taxon>Halanaerobium</taxon>
    </lineage>
</organism>
<feature type="domain" description="Glycosyl hydrolase family 36 C-terminal" evidence="8">
    <location>
        <begin position="649"/>
        <end position="747"/>
    </location>
</feature>
<feature type="active site" description="Proton donor" evidence="6">
    <location>
        <position position="547"/>
    </location>
</feature>
<evidence type="ECO:0000313" key="11">
    <source>
        <dbReference type="Proteomes" id="UP000199006"/>
    </source>
</evidence>
<evidence type="ECO:0000256" key="2">
    <source>
        <dbReference type="ARBA" id="ARBA00012755"/>
    </source>
</evidence>
<dbReference type="InterPro" id="IPR002252">
    <property type="entry name" value="Glyco_hydro_36"/>
</dbReference>
<keyword evidence="11" id="KW-1185">Reference proteome</keyword>
<evidence type="ECO:0000256" key="3">
    <source>
        <dbReference type="ARBA" id="ARBA00022801"/>
    </source>
</evidence>
<dbReference type="Gene3D" id="2.70.98.60">
    <property type="entry name" value="alpha-galactosidase from lactobacil brevis"/>
    <property type="match status" value="1"/>
</dbReference>
<evidence type="ECO:0000259" key="8">
    <source>
        <dbReference type="Pfam" id="PF16874"/>
    </source>
</evidence>
<comment type="catalytic activity">
    <reaction evidence="1 5">
        <text>Hydrolysis of terminal, non-reducing alpha-D-galactose residues in alpha-D-galactosides, including galactose oligosaccharides, galactomannans and galactolipids.</text>
        <dbReference type="EC" id="3.2.1.22"/>
    </reaction>
</comment>
<evidence type="ECO:0000256" key="1">
    <source>
        <dbReference type="ARBA" id="ARBA00001255"/>
    </source>
</evidence>
<feature type="domain" description="Glycosyl hydrolase family 36 N-terminal" evidence="9">
    <location>
        <begin position="28"/>
        <end position="284"/>
    </location>
</feature>
<comment type="similarity">
    <text evidence="5">Belongs to the glycosyl hydrolase.</text>
</comment>
<evidence type="ECO:0000256" key="5">
    <source>
        <dbReference type="PIRNR" id="PIRNR005536"/>
    </source>
</evidence>
<dbReference type="Proteomes" id="UP000199006">
    <property type="component" value="Unassembled WGS sequence"/>
</dbReference>
<dbReference type="PANTHER" id="PTHR43053:SF3">
    <property type="entry name" value="ALPHA-GALACTOSIDASE C-RELATED"/>
    <property type="match status" value="1"/>
</dbReference>
<dbReference type="InterPro" id="IPR017853">
    <property type="entry name" value="GH"/>
</dbReference>
<keyword evidence="4 5" id="KW-0326">Glycosidase</keyword>
<dbReference type="SUPFAM" id="SSF51445">
    <property type="entry name" value="(Trans)glycosidases"/>
    <property type="match status" value="1"/>
</dbReference>
<dbReference type="Pfam" id="PF02065">
    <property type="entry name" value="Melibiase"/>
    <property type="match status" value="1"/>
</dbReference>
<dbReference type="PROSITE" id="PS00512">
    <property type="entry name" value="ALPHA_GALACTOSIDASE"/>
    <property type="match status" value="1"/>
</dbReference>
<feature type="binding site" evidence="7">
    <location>
        <position position="525"/>
    </location>
    <ligand>
        <name>substrate</name>
    </ligand>
</feature>
<dbReference type="STRING" id="29563.SAMN02983006_01820"/>
<dbReference type="Pfam" id="PF16874">
    <property type="entry name" value="Glyco_hydro_36C"/>
    <property type="match status" value="1"/>
</dbReference>
<dbReference type="RefSeq" id="WP_089861901.1">
    <property type="nucleotide sequence ID" value="NZ_FOTI01000025.1"/>
</dbReference>
<dbReference type="CDD" id="cd14791">
    <property type="entry name" value="GH36"/>
    <property type="match status" value="1"/>
</dbReference>
<name>A0A1I4JUI8_9FIRM</name>
<feature type="binding site" evidence="7">
    <location>
        <position position="547"/>
    </location>
    <ligand>
        <name>substrate</name>
    </ligand>
</feature>
<reference evidence="10 11" key="1">
    <citation type="submission" date="2016-10" db="EMBL/GenBank/DDBJ databases">
        <authorList>
            <person name="de Groot N.N."/>
        </authorList>
    </citation>
    <scope>NUCLEOTIDE SEQUENCE [LARGE SCALE GENOMIC DNA]</scope>
    <source>
        <strain evidence="10 11">ATCC 51327</strain>
    </source>
</reference>
<dbReference type="InterPro" id="IPR013780">
    <property type="entry name" value="Glyco_hydro_b"/>
</dbReference>
<evidence type="ECO:0000256" key="6">
    <source>
        <dbReference type="PIRSR" id="PIRSR005536-1"/>
    </source>
</evidence>
<dbReference type="InterPro" id="IPR031704">
    <property type="entry name" value="Glyco_hydro_36_N"/>
</dbReference>